<dbReference type="Proteomes" id="UP000380217">
    <property type="component" value="Unassembled WGS sequence"/>
</dbReference>
<dbReference type="InterPro" id="IPR012902">
    <property type="entry name" value="N_methyl_site"/>
</dbReference>
<organism evidence="3 4">
    <name type="scientific">Streptococcus vestibularis</name>
    <dbReference type="NCBI Taxonomy" id="1343"/>
    <lineage>
        <taxon>Bacteria</taxon>
        <taxon>Bacillati</taxon>
        <taxon>Bacillota</taxon>
        <taxon>Bacilli</taxon>
        <taxon>Lactobacillales</taxon>
        <taxon>Streptococcaceae</taxon>
        <taxon>Streptococcus</taxon>
    </lineage>
</organism>
<accession>A0A564TQU1</accession>
<protein>
    <recommendedName>
        <fullName evidence="5">Type II secretion system protein</fullName>
    </recommendedName>
</protein>
<proteinExistence type="predicted"/>
<evidence type="ECO:0000313" key="4">
    <source>
        <dbReference type="Proteomes" id="UP000380217"/>
    </source>
</evidence>
<name>A0A564TQU1_STRVE</name>
<dbReference type="GO" id="GO:0009986">
    <property type="term" value="C:cell surface"/>
    <property type="evidence" value="ECO:0007669"/>
    <property type="project" value="UniProtKB-SubCell"/>
</dbReference>
<evidence type="ECO:0000256" key="1">
    <source>
        <dbReference type="ARBA" id="ARBA00004241"/>
    </source>
</evidence>
<evidence type="ECO:0000313" key="3">
    <source>
        <dbReference type="EMBL" id="VUX09582.1"/>
    </source>
</evidence>
<dbReference type="NCBIfam" id="TIGR02532">
    <property type="entry name" value="IV_pilin_GFxxxE"/>
    <property type="match status" value="1"/>
</dbReference>
<gene>
    <name evidence="3" type="ORF">SSSS39_00118</name>
</gene>
<evidence type="ECO:0000256" key="2">
    <source>
        <dbReference type="ARBA" id="ARBA00023287"/>
    </source>
</evidence>
<dbReference type="EMBL" id="CABHNJ010000033">
    <property type="protein sequence ID" value="VUX09582.1"/>
    <property type="molecule type" value="Genomic_DNA"/>
</dbReference>
<reference evidence="3 4" key="1">
    <citation type="submission" date="2019-07" db="EMBL/GenBank/DDBJ databases">
        <authorList>
            <person name="Hibberd C M."/>
            <person name="Gehrig L. J."/>
            <person name="Chang H.-W."/>
            <person name="Venkatesh S."/>
        </authorList>
    </citation>
    <scope>NUCLEOTIDE SEQUENCE [LARGE SCALE GENOMIC DNA]</scope>
    <source>
        <strain evidence="3">Streptococcus_salivarius_SS_Bg39</strain>
    </source>
</reference>
<comment type="subcellular location">
    <subcellularLocation>
        <location evidence="1">Cell surface</location>
    </subcellularLocation>
</comment>
<sequence>MIIMRNMVAKAAQWPIRAFTLLESLVTLAVVAFLTLSLSGSVTGIFQQVETNLFYLRFEYLYRDSQRLAAAKGANVELQLTKDKISNGKSSLVIPKNIHLDKGQTLVFDAKGGNSSLTKIRFSSDKEVVTYQLNMGSGKYKKTVS</sequence>
<evidence type="ECO:0008006" key="5">
    <source>
        <dbReference type="Google" id="ProtNLM"/>
    </source>
</evidence>
<keyword evidence="2" id="KW-0178">Competence</keyword>
<dbReference type="AlphaFoldDB" id="A0A564TQU1"/>
<dbReference type="InterPro" id="IPR016785">
    <property type="entry name" value="ComGD"/>
</dbReference>
<dbReference type="NCBIfam" id="NF040982">
    <property type="entry name" value="ComGD"/>
    <property type="match status" value="1"/>
</dbReference>
<dbReference type="GO" id="GO:0030420">
    <property type="term" value="P:establishment of competence for transformation"/>
    <property type="evidence" value="ECO:0007669"/>
    <property type="project" value="UniProtKB-KW"/>
</dbReference>